<dbReference type="InterPro" id="IPR013780">
    <property type="entry name" value="Glyco_hydro_b"/>
</dbReference>
<dbReference type="InterPro" id="IPR017853">
    <property type="entry name" value="GH"/>
</dbReference>
<feature type="domain" description="Glycosyl hydrolase family 31 C-terminal" evidence="5">
    <location>
        <begin position="509"/>
        <end position="600"/>
    </location>
</feature>
<keyword evidence="2" id="KW-0378">Hydrolase</keyword>
<dbReference type="InterPro" id="IPR000322">
    <property type="entry name" value="Glyco_hydro_31_TIM"/>
</dbReference>
<dbReference type="Gene3D" id="2.60.40.1180">
    <property type="entry name" value="Golgi alpha-mannosidase II"/>
    <property type="match status" value="1"/>
</dbReference>
<comment type="similarity">
    <text evidence="1 2">Belongs to the glycosyl hydrolase 31 family.</text>
</comment>
<reference evidence="7" key="1">
    <citation type="journal article" date="2019" name="Int. J. Syst. Evol. Microbiol.">
        <title>The Global Catalogue of Microorganisms (GCM) 10K type strain sequencing project: providing services to taxonomists for standard genome sequencing and annotation.</title>
        <authorList>
            <consortium name="The Broad Institute Genomics Platform"/>
            <consortium name="The Broad Institute Genome Sequencing Center for Infectious Disease"/>
            <person name="Wu L."/>
            <person name="Ma J."/>
        </authorList>
    </citation>
    <scope>NUCLEOTIDE SEQUENCE [LARGE SCALE GENOMIC DNA]</scope>
    <source>
        <strain evidence="7">CGMCC 1.15480</strain>
    </source>
</reference>
<dbReference type="SUPFAM" id="SSF51445">
    <property type="entry name" value="(Trans)glycosidases"/>
    <property type="match status" value="1"/>
</dbReference>
<comment type="caution">
    <text evidence="6">The sequence shown here is derived from an EMBL/GenBank/DDBJ whole genome shotgun (WGS) entry which is preliminary data.</text>
</comment>
<evidence type="ECO:0000313" key="6">
    <source>
        <dbReference type="EMBL" id="GGC85261.1"/>
    </source>
</evidence>
<name>A0ABQ1NVF6_9MICC</name>
<dbReference type="Proteomes" id="UP000597761">
    <property type="component" value="Unassembled WGS sequence"/>
</dbReference>
<dbReference type="SUPFAM" id="SSF51011">
    <property type="entry name" value="Glycosyl hydrolase domain"/>
    <property type="match status" value="1"/>
</dbReference>
<feature type="region of interest" description="Disordered" evidence="3">
    <location>
        <begin position="660"/>
        <end position="680"/>
    </location>
</feature>
<dbReference type="PANTHER" id="PTHR22762">
    <property type="entry name" value="ALPHA-GLUCOSIDASE"/>
    <property type="match status" value="1"/>
</dbReference>
<accession>A0ABQ1NVF6</accession>
<evidence type="ECO:0000259" key="5">
    <source>
        <dbReference type="Pfam" id="PF21365"/>
    </source>
</evidence>
<evidence type="ECO:0000259" key="4">
    <source>
        <dbReference type="Pfam" id="PF01055"/>
    </source>
</evidence>
<dbReference type="InterPro" id="IPR048395">
    <property type="entry name" value="Glyco_hydro_31_C"/>
</dbReference>
<proteinExistence type="inferred from homology"/>
<dbReference type="CDD" id="cd06595">
    <property type="entry name" value="GH31_u1"/>
    <property type="match status" value="1"/>
</dbReference>
<evidence type="ECO:0000313" key="7">
    <source>
        <dbReference type="Proteomes" id="UP000597761"/>
    </source>
</evidence>
<organism evidence="6 7">
    <name type="scientific">Tersicoccus solisilvae</name>
    <dbReference type="NCBI Taxonomy" id="1882339"/>
    <lineage>
        <taxon>Bacteria</taxon>
        <taxon>Bacillati</taxon>
        <taxon>Actinomycetota</taxon>
        <taxon>Actinomycetes</taxon>
        <taxon>Micrococcales</taxon>
        <taxon>Micrococcaceae</taxon>
        <taxon>Tersicoccus</taxon>
    </lineage>
</organism>
<dbReference type="Pfam" id="PF21365">
    <property type="entry name" value="Glyco_hydro_31_3rd"/>
    <property type="match status" value="1"/>
</dbReference>
<keyword evidence="7" id="KW-1185">Reference proteome</keyword>
<evidence type="ECO:0000256" key="2">
    <source>
        <dbReference type="RuleBase" id="RU361185"/>
    </source>
</evidence>
<dbReference type="EMBL" id="BMJI01000003">
    <property type="protein sequence ID" value="GGC85261.1"/>
    <property type="molecule type" value="Genomic_DNA"/>
</dbReference>
<keyword evidence="2" id="KW-0326">Glycosidase</keyword>
<evidence type="ECO:0000256" key="1">
    <source>
        <dbReference type="ARBA" id="ARBA00007806"/>
    </source>
</evidence>
<dbReference type="Pfam" id="PF01055">
    <property type="entry name" value="Glyco_hydro_31_2nd"/>
    <property type="match status" value="1"/>
</dbReference>
<protein>
    <submittedName>
        <fullName evidence="6">Alpha-glucosidase</fullName>
    </submittedName>
</protein>
<dbReference type="RefSeq" id="WP_188667037.1">
    <property type="nucleotide sequence ID" value="NZ_BMJI01000003.1"/>
</dbReference>
<evidence type="ECO:0000256" key="3">
    <source>
        <dbReference type="SAM" id="MobiDB-lite"/>
    </source>
</evidence>
<dbReference type="Gene3D" id="3.20.20.80">
    <property type="entry name" value="Glycosidases"/>
    <property type="match status" value="1"/>
</dbReference>
<sequence length="828" mass="90685">MRRPVLPTRPVADPRAVLSGEHWRISVLTEGLVRLEWSEHGGFEDRASTFALNRQLPVPDFEVRENGMLEIVTSQFRLAYDRQPFSPQGLSVQATGGWTNHRSTWRYGDDELAPVNLGGTARTLDEADGAIPLEDGILAASGVAVLDDSRSFLFTDDGGIGSREPGRTDLYVFAYNRDYDGALAAFHAVSGATPLLPRWTLGNWWSRYHDYHQDEYLALMDRFAAEDLPFSVAVIDMDWHRVHDLPPGQGTGWTGYSWERGLFPDPAGFLAGLHERGLHTTLNLHPADGVRSFEDAYPAMAERLGVDPASGTPIPFDITAPAFAEAYFDVLHHPLEDAGVDFWWVDWQQGHFSRVRDVDPLWMLNHLHYLDSARDGGPLRGRGLTFSRYAGPGSHRYPIGFSGDSIITWDSLRFQPEFTATAANIGYGWWSHDIGGHIAGVRDDELTTRWVQLGVFSPILRLHSTNNPFLLKEPWNYPAETRTAISDALRLRHRLVPYLHTMNHRASAGTALVRPMYHLHPGRDEAYAVPHQFAFGSELLVAPITSPRDPLTRCGAVTAWLPPGRWTDIASGQVYDGDRFLMLYRDLDSIPVLLADGGILPLAGISTSDTDQLDAAALPTALEVLIAPGDTGAFDLVEDDGTGSGPDTPTVVTGLVWEPSVADDPSSTSGQPDLDAQPGSGRLVIFPAEAHASPDGTRTVQAADVVPAERTWTLTWLSDHRPSAVTVAGDPLDVRDGVHRFSVTVTAPTDRTLVLHLTFDDPAPDPVPDRDALLGRLAGAQWENDAKPPVWELITSNRPTAAKLAGLQALGVPAALQGSLTELLTARD</sequence>
<feature type="domain" description="Glycoside hydrolase family 31 TIM barrel" evidence="4">
    <location>
        <begin position="193"/>
        <end position="502"/>
    </location>
</feature>
<gene>
    <name evidence="6" type="ORF">GCM10011512_10170</name>
</gene>
<dbReference type="PANTHER" id="PTHR22762:SF89">
    <property type="entry name" value="ALPHA-XYLOSIDASE"/>
    <property type="match status" value="1"/>
</dbReference>